<dbReference type="NCBIfam" id="TIGR01167">
    <property type="entry name" value="LPXTG_anchor"/>
    <property type="match status" value="1"/>
</dbReference>
<name>A0A0R1ZXH3_9LACO</name>
<evidence type="ECO:0000256" key="4">
    <source>
        <dbReference type="ARBA" id="ARBA00023088"/>
    </source>
</evidence>
<dbReference type="Pfam" id="PF00746">
    <property type="entry name" value="Gram_pos_anchor"/>
    <property type="match status" value="1"/>
</dbReference>
<dbReference type="PATRIC" id="fig|1291052.5.peg.1150"/>
<evidence type="ECO:0000256" key="6">
    <source>
        <dbReference type="SAM" id="Phobius"/>
    </source>
</evidence>
<reference evidence="8 9" key="1">
    <citation type="journal article" date="2015" name="Genome Announc.">
        <title>Expanding the biotechnology potential of lactobacilli through comparative genomics of 213 strains and associated genera.</title>
        <authorList>
            <person name="Sun Z."/>
            <person name="Harris H.M."/>
            <person name="McCann A."/>
            <person name="Guo C."/>
            <person name="Argimon S."/>
            <person name="Zhang W."/>
            <person name="Yang X."/>
            <person name="Jeffery I.B."/>
            <person name="Cooney J.C."/>
            <person name="Kagawa T.F."/>
            <person name="Liu W."/>
            <person name="Song Y."/>
            <person name="Salvetti E."/>
            <person name="Wrobel A."/>
            <person name="Rasinkangas P."/>
            <person name="Parkhill J."/>
            <person name="Rea M.C."/>
            <person name="O'Sullivan O."/>
            <person name="Ritari J."/>
            <person name="Douillard F.P."/>
            <person name="Paul Ross R."/>
            <person name="Yang R."/>
            <person name="Briner A.E."/>
            <person name="Felis G.E."/>
            <person name="de Vos W.M."/>
            <person name="Barrangou R."/>
            <person name="Klaenhammer T.R."/>
            <person name="Caufield P.W."/>
            <person name="Cui Y."/>
            <person name="Zhang H."/>
            <person name="O'Toole P.W."/>
        </authorList>
    </citation>
    <scope>NUCLEOTIDE SEQUENCE [LARGE SCALE GENOMIC DNA]</scope>
    <source>
        <strain evidence="8 9">DSM 20505</strain>
    </source>
</reference>
<dbReference type="InterPro" id="IPR019931">
    <property type="entry name" value="LPXTG_anchor"/>
</dbReference>
<feature type="region of interest" description="Disordered" evidence="5">
    <location>
        <begin position="25"/>
        <end position="52"/>
    </location>
</feature>
<keyword evidence="2" id="KW-0964">Secreted</keyword>
<keyword evidence="6" id="KW-0472">Membrane</keyword>
<keyword evidence="6" id="KW-1133">Transmembrane helix</keyword>
<dbReference type="STRING" id="1291052.FC18_GL001133"/>
<dbReference type="EMBL" id="AYYO01000016">
    <property type="protein sequence ID" value="KRM55628.1"/>
    <property type="molecule type" value="Genomic_DNA"/>
</dbReference>
<proteinExistence type="predicted"/>
<gene>
    <name evidence="8" type="ORF">FC18_GL001133</name>
</gene>
<dbReference type="AlphaFoldDB" id="A0A0R1ZXH3"/>
<dbReference type="PROSITE" id="PS50847">
    <property type="entry name" value="GRAM_POS_ANCHORING"/>
    <property type="match status" value="1"/>
</dbReference>
<keyword evidence="6" id="KW-0812">Transmembrane</keyword>
<accession>A0A0R1ZXH3</accession>
<evidence type="ECO:0000313" key="9">
    <source>
        <dbReference type="Proteomes" id="UP000051679"/>
    </source>
</evidence>
<evidence type="ECO:0000313" key="8">
    <source>
        <dbReference type="EMBL" id="KRM55628.1"/>
    </source>
</evidence>
<evidence type="ECO:0000259" key="7">
    <source>
        <dbReference type="PROSITE" id="PS50847"/>
    </source>
</evidence>
<feature type="domain" description="Gram-positive cocci surface proteins LPxTG" evidence="7">
    <location>
        <begin position="81"/>
        <end position="115"/>
    </location>
</feature>
<comment type="caution">
    <text evidence="8">The sequence shown here is derived from an EMBL/GenBank/DDBJ whole genome shotgun (WGS) entry which is preliminary data.</text>
</comment>
<keyword evidence="1" id="KW-0134">Cell wall</keyword>
<evidence type="ECO:0000256" key="2">
    <source>
        <dbReference type="ARBA" id="ARBA00022525"/>
    </source>
</evidence>
<sequence length="115" mass="12323">MVLLFTGALVKTVVHATDSTAQVEVVGEKRDLPDTGTTPAAGSGNKPDNNEVRYADALPGTKAGTYKRVYVKNTVTTMHHLPQTGNEHNPLVTALGIIMLLLTGTVMIARRKQVQ</sequence>
<protein>
    <recommendedName>
        <fullName evidence="7">Gram-positive cocci surface proteins LPxTG domain-containing protein</fullName>
    </recommendedName>
</protein>
<keyword evidence="4" id="KW-0572">Peptidoglycan-anchor</keyword>
<feature type="transmembrane region" description="Helical" evidence="6">
    <location>
        <begin position="91"/>
        <end position="109"/>
    </location>
</feature>
<organism evidence="8 9">
    <name type="scientific">Lacticaseibacillus sharpeae JCM 1186 = DSM 20505</name>
    <dbReference type="NCBI Taxonomy" id="1291052"/>
    <lineage>
        <taxon>Bacteria</taxon>
        <taxon>Bacillati</taxon>
        <taxon>Bacillota</taxon>
        <taxon>Bacilli</taxon>
        <taxon>Lactobacillales</taxon>
        <taxon>Lactobacillaceae</taxon>
        <taxon>Lacticaseibacillus</taxon>
    </lineage>
</organism>
<evidence type="ECO:0000256" key="1">
    <source>
        <dbReference type="ARBA" id="ARBA00022512"/>
    </source>
</evidence>
<evidence type="ECO:0000256" key="3">
    <source>
        <dbReference type="ARBA" id="ARBA00022729"/>
    </source>
</evidence>
<dbReference type="Proteomes" id="UP000051679">
    <property type="component" value="Unassembled WGS sequence"/>
</dbReference>
<keyword evidence="3" id="KW-0732">Signal</keyword>
<keyword evidence="9" id="KW-1185">Reference proteome</keyword>
<evidence type="ECO:0000256" key="5">
    <source>
        <dbReference type="SAM" id="MobiDB-lite"/>
    </source>
</evidence>